<evidence type="ECO:0000313" key="3">
    <source>
        <dbReference type="EMBL" id="ODM20231.1"/>
    </source>
</evidence>
<protein>
    <submittedName>
        <fullName evidence="3">Uncharacterized protein</fullName>
    </submittedName>
</protein>
<dbReference type="PANTHER" id="PTHR37544:SF3">
    <property type="entry name" value="SPRAY"/>
    <property type="match status" value="1"/>
</dbReference>
<dbReference type="InterPro" id="IPR021840">
    <property type="entry name" value="DUF3433"/>
</dbReference>
<dbReference type="Proteomes" id="UP000094569">
    <property type="component" value="Unassembled WGS sequence"/>
</dbReference>
<name>A0A1E3BHF8_ASPCR</name>
<dbReference type="OrthoDB" id="3248909at2759"/>
<dbReference type="PANTHER" id="PTHR37544">
    <property type="entry name" value="SPRAY-RELATED"/>
    <property type="match status" value="1"/>
</dbReference>
<evidence type="ECO:0000313" key="4">
    <source>
        <dbReference type="Proteomes" id="UP000094569"/>
    </source>
</evidence>
<keyword evidence="4" id="KW-1185">Reference proteome</keyword>
<organism evidence="3 4">
    <name type="scientific">Aspergillus cristatus</name>
    <name type="common">Chinese Fuzhuan brick tea-fermentation fungus</name>
    <name type="synonym">Eurotium cristatum</name>
    <dbReference type="NCBI Taxonomy" id="573508"/>
    <lineage>
        <taxon>Eukaryota</taxon>
        <taxon>Fungi</taxon>
        <taxon>Dikarya</taxon>
        <taxon>Ascomycota</taxon>
        <taxon>Pezizomycotina</taxon>
        <taxon>Eurotiomycetes</taxon>
        <taxon>Eurotiomycetidae</taxon>
        <taxon>Eurotiales</taxon>
        <taxon>Aspergillaceae</taxon>
        <taxon>Aspergillus</taxon>
        <taxon>Aspergillus subgen. Aspergillus</taxon>
    </lineage>
</organism>
<dbReference type="EMBL" id="JXNT01000003">
    <property type="protein sequence ID" value="ODM20231.1"/>
    <property type="molecule type" value="Genomic_DNA"/>
</dbReference>
<feature type="transmembrane region" description="Helical" evidence="2">
    <location>
        <begin position="1111"/>
        <end position="1130"/>
    </location>
</feature>
<dbReference type="VEuPathDB" id="FungiDB:SI65_03284"/>
<evidence type="ECO:0000256" key="2">
    <source>
        <dbReference type="SAM" id="Phobius"/>
    </source>
</evidence>
<gene>
    <name evidence="3" type="ORF">SI65_03284</name>
</gene>
<sequence>MSGGLVKKLLDPLQWSSQLPRGPCTRRHGYHRSQGWRPISLRPLYLLFVAVLMFVMFLAIEILRRYSEWNGGLIYFKDTASVSHIQSFAYNYVPIIVALVLVTFWSFVEFDVLRLEPYFQLSRPEGAPATVLFINYNFGQSVITPITSARRGHWVVLCVSLFTMLMRMSLPALHSTLFELREVTLLSDETMHGWPNLVDLHTQATWMASQATNNFDSVVSSNDDLQRSRSTKYAVAPVEIPGVDQRESTVWTMNQTIYWAEPICQDVVVNEKVSVVVDGSQEDPTVSWNVTGVPLVKDGATIHDCKLDFNYSSVLFAMTDKLQVRYWEPVSANTSLSSNVATKKAFTARGCDPFDLYGVLLGVNASSDAVSAPTQYTSSASIFACDIKYNKAEAEVSMHANSSITSITIHNGTTRELTPQQFNVPDFQDLLSERAPYTSDLLYIRINETSGDTTVTELPVISQQLGDMEPVLILDTSSVMSPEEFESKVVRGVKQTFVLTMGRLFNPDEKPTIIHATRLSNQVAIATVGFAAFWSEVVLAAGTVISLLLVYIYHRRPNIMQSDPGPISAMCSMVADVFSPSNILTDSRYDLHQFSTRQLRRILRNSRIHWQDGPTGKRLEIRPSEDDASLVENLGENLQARVDPMPHFLLIPVFILEFLLLTAVIASMALIIGLLARNGKFRHLTQSDSSFLQVVLSVLPSIVASAVGSLCTSIHRNLSILEPWVHLQRGMAAARTSLSMNYSAQNPWAVLYKAARDRHLLLGLVSVACVVNTVLTVVAGGLFTQQLATSYLPTDQLLTNYSETTFWRTDFAADFTEYDLIQSSITSGVPMVAWTSTNHSFVPIKIENPDPNAVYSAHTLGVGADLDCQKLEISENLVDNHEEGRVYWEYNPFDSPERRCKVDMTSLKNTTSGISLSIHFLSPVAVDETDLCQTSTVVVLGRWNYEPGAPVTDHNTVALHCEPRMEMEKYSIFFDQKGQIEEYHPINSTAITSGEMYDNATASVGQFNKVFAAIPQSYTGNSSTGNGSYIASYDWAGFLVARLYQQQEVNMTRLNAAHLIEVSRTVYQWVYSTYFSIWREIYLQPLQDPYPAKNSTVIYSMWAMDPSVPSLAIALMIIAFDTLVVLVVFGTRRGRFKGPRIPRSIGAVIPWLAHSRMLNDFPGTYTWTNTDRRAHLERLNKRYAFRTFLSPDGRWRFAVDEEQDVPPPPPQPPEGEWDLSKAGDIQLRELGREPPGREPPSPGTPTPNEHGHI</sequence>
<feature type="transmembrane region" description="Helical" evidence="2">
    <location>
        <begin position="691"/>
        <end position="711"/>
    </location>
</feature>
<feature type="transmembrane region" description="Helical" evidence="2">
    <location>
        <begin position="523"/>
        <end position="553"/>
    </location>
</feature>
<comment type="caution">
    <text evidence="3">The sequence shown here is derived from an EMBL/GenBank/DDBJ whole genome shotgun (WGS) entry which is preliminary data.</text>
</comment>
<dbReference type="STRING" id="573508.A0A1E3BHF8"/>
<keyword evidence="2" id="KW-0812">Transmembrane</keyword>
<feature type="region of interest" description="Disordered" evidence="1">
    <location>
        <begin position="1201"/>
        <end position="1253"/>
    </location>
</feature>
<feature type="transmembrane region" description="Helical" evidence="2">
    <location>
        <begin position="44"/>
        <end position="67"/>
    </location>
</feature>
<proteinExistence type="predicted"/>
<dbReference type="AlphaFoldDB" id="A0A1E3BHF8"/>
<accession>A0A1E3BHF8</accession>
<keyword evidence="2" id="KW-1133">Transmembrane helix</keyword>
<dbReference type="Pfam" id="PF11915">
    <property type="entry name" value="DUF3433"/>
    <property type="match status" value="2"/>
</dbReference>
<feature type="transmembrane region" description="Helical" evidence="2">
    <location>
        <begin position="760"/>
        <end position="783"/>
    </location>
</feature>
<evidence type="ECO:0000256" key="1">
    <source>
        <dbReference type="SAM" id="MobiDB-lite"/>
    </source>
</evidence>
<keyword evidence="2" id="KW-0472">Membrane</keyword>
<feature type="transmembrane region" description="Helical" evidence="2">
    <location>
        <begin position="648"/>
        <end position="676"/>
    </location>
</feature>
<feature type="compositionally biased region" description="Basic and acidic residues" evidence="1">
    <location>
        <begin position="1218"/>
        <end position="1236"/>
    </location>
</feature>
<feature type="transmembrane region" description="Helical" evidence="2">
    <location>
        <begin position="88"/>
        <end position="107"/>
    </location>
</feature>
<reference evidence="3 4" key="1">
    <citation type="journal article" date="2016" name="BMC Genomics">
        <title>Comparative genomic and transcriptomic analyses of the Fuzhuan brick tea-fermentation fungus Aspergillus cristatus.</title>
        <authorList>
            <person name="Ge Y."/>
            <person name="Wang Y."/>
            <person name="Liu Y."/>
            <person name="Tan Y."/>
            <person name="Ren X."/>
            <person name="Zhang X."/>
            <person name="Hyde K.D."/>
            <person name="Liu Y."/>
            <person name="Liu Z."/>
        </authorList>
    </citation>
    <scope>NUCLEOTIDE SEQUENCE [LARGE SCALE GENOMIC DNA]</scope>
    <source>
        <strain evidence="3 4">GZAAS20.1005</strain>
    </source>
</reference>